<dbReference type="OrthoDB" id="10249433at2759"/>
<dbReference type="AlphaFoldDB" id="A0A6A6WZ64"/>
<evidence type="ECO:0000313" key="1">
    <source>
        <dbReference type="EMBL" id="KAF2789399.1"/>
    </source>
</evidence>
<proteinExistence type="predicted"/>
<dbReference type="Proteomes" id="UP000799757">
    <property type="component" value="Unassembled WGS sequence"/>
</dbReference>
<protein>
    <submittedName>
        <fullName evidence="1">Uncharacterized protein</fullName>
    </submittedName>
</protein>
<reference evidence="1" key="1">
    <citation type="journal article" date="2020" name="Stud. Mycol.">
        <title>101 Dothideomycetes genomes: a test case for predicting lifestyles and emergence of pathogens.</title>
        <authorList>
            <person name="Haridas S."/>
            <person name="Albert R."/>
            <person name="Binder M."/>
            <person name="Bloem J."/>
            <person name="Labutti K."/>
            <person name="Salamov A."/>
            <person name="Andreopoulos B."/>
            <person name="Baker S."/>
            <person name="Barry K."/>
            <person name="Bills G."/>
            <person name="Bluhm B."/>
            <person name="Cannon C."/>
            <person name="Castanera R."/>
            <person name="Culley D."/>
            <person name="Daum C."/>
            <person name="Ezra D."/>
            <person name="Gonzalez J."/>
            <person name="Henrissat B."/>
            <person name="Kuo A."/>
            <person name="Liang C."/>
            <person name="Lipzen A."/>
            <person name="Lutzoni F."/>
            <person name="Magnuson J."/>
            <person name="Mondo S."/>
            <person name="Nolan M."/>
            <person name="Ohm R."/>
            <person name="Pangilinan J."/>
            <person name="Park H.-J."/>
            <person name="Ramirez L."/>
            <person name="Alfaro M."/>
            <person name="Sun H."/>
            <person name="Tritt A."/>
            <person name="Yoshinaga Y."/>
            <person name="Zwiers L.-H."/>
            <person name="Turgeon B."/>
            <person name="Goodwin S."/>
            <person name="Spatafora J."/>
            <person name="Crous P."/>
            <person name="Grigoriev I."/>
        </authorList>
    </citation>
    <scope>NUCLEOTIDE SEQUENCE</scope>
    <source>
        <strain evidence="1">CBS 109.77</strain>
    </source>
</reference>
<evidence type="ECO:0000313" key="2">
    <source>
        <dbReference type="Proteomes" id="UP000799757"/>
    </source>
</evidence>
<keyword evidence="2" id="KW-1185">Reference proteome</keyword>
<name>A0A6A6WZ64_9PLEO</name>
<sequence>MFDCELFGEESALIRRGPAIYPRNMPPGARTDVPRPSQFGITDFEKLFIPTPDGESLSAFYLRANKQHARNMSSVLESLVSYLRIPLIGSSSIAAVLSGALYFKQK</sequence>
<organism evidence="1 2">
    <name type="scientific">Melanomma pulvis-pyrius CBS 109.77</name>
    <dbReference type="NCBI Taxonomy" id="1314802"/>
    <lineage>
        <taxon>Eukaryota</taxon>
        <taxon>Fungi</taxon>
        <taxon>Dikarya</taxon>
        <taxon>Ascomycota</taxon>
        <taxon>Pezizomycotina</taxon>
        <taxon>Dothideomycetes</taxon>
        <taxon>Pleosporomycetidae</taxon>
        <taxon>Pleosporales</taxon>
        <taxon>Melanommataceae</taxon>
        <taxon>Melanomma</taxon>
    </lineage>
</organism>
<gene>
    <name evidence="1" type="ORF">K505DRAFT_95141</name>
</gene>
<accession>A0A6A6WZ64</accession>
<dbReference type="EMBL" id="MU002140">
    <property type="protein sequence ID" value="KAF2789399.1"/>
    <property type="molecule type" value="Genomic_DNA"/>
</dbReference>